<proteinExistence type="predicted"/>
<organism evidence="1 2">
    <name type="scientific">Glossina palpalis gambiensis</name>
    <dbReference type="NCBI Taxonomy" id="67801"/>
    <lineage>
        <taxon>Eukaryota</taxon>
        <taxon>Metazoa</taxon>
        <taxon>Ecdysozoa</taxon>
        <taxon>Arthropoda</taxon>
        <taxon>Hexapoda</taxon>
        <taxon>Insecta</taxon>
        <taxon>Pterygota</taxon>
        <taxon>Neoptera</taxon>
        <taxon>Endopterygota</taxon>
        <taxon>Diptera</taxon>
        <taxon>Brachycera</taxon>
        <taxon>Muscomorpha</taxon>
        <taxon>Hippoboscoidea</taxon>
        <taxon>Glossinidae</taxon>
        <taxon>Glossina</taxon>
    </lineage>
</organism>
<evidence type="ECO:0000313" key="2">
    <source>
        <dbReference type="Proteomes" id="UP000092460"/>
    </source>
</evidence>
<dbReference type="AlphaFoldDB" id="A0A1B0BR78"/>
<dbReference type="EMBL" id="JXJN01018962">
    <property type="status" value="NOT_ANNOTATED_CDS"/>
    <property type="molecule type" value="Genomic_DNA"/>
</dbReference>
<dbReference type="Proteomes" id="UP000092460">
    <property type="component" value="Unassembled WGS sequence"/>
</dbReference>
<dbReference type="EnsemblMetazoa" id="GPPI038031-RA">
    <property type="protein sequence ID" value="GPPI038031-PA"/>
    <property type="gene ID" value="GPPI038031"/>
</dbReference>
<name>A0A1B0BR78_9MUSC</name>
<accession>A0A1B0BR78</accession>
<reference evidence="1" key="2">
    <citation type="submission" date="2020-05" db="UniProtKB">
        <authorList>
            <consortium name="EnsemblMetazoa"/>
        </authorList>
    </citation>
    <scope>IDENTIFICATION</scope>
    <source>
        <strain evidence="1">IAEA</strain>
    </source>
</reference>
<dbReference type="VEuPathDB" id="VectorBase:GPPI038031"/>
<keyword evidence="2" id="KW-1185">Reference proteome</keyword>
<sequence length="94" mass="10526">RGGGILFPAHFNSLKPTSRKTCHSRTIRALLIQSNYNSNCVLTSACKNRFVLQNDMQLSALAESEFKTELLVTILLNMTDVELVLNNFKGTCTY</sequence>
<reference evidence="2" key="1">
    <citation type="submission" date="2015-01" db="EMBL/GenBank/DDBJ databases">
        <authorList>
            <person name="Aksoy S."/>
            <person name="Warren W."/>
            <person name="Wilson R.K."/>
        </authorList>
    </citation>
    <scope>NUCLEOTIDE SEQUENCE [LARGE SCALE GENOMIC DNA]</scope>
    <source>
        <strain evidence="2">IAEA</strain>
    </source>
</reference>
<protein>
    <submittedName>
        <fullName evidence="1">Uncharacterized protein</fullName>
    </submittedName>
</protein>
<evidence type="ECO:0000313" key="1">
    <source>
        <dbReference type="EnsemblMetazoa" id="GPPI038031-PA"/>
    </source>
</evidence>